<organism evidence="1 2">
    <name type="scientific">Deminuibacter soli</name>
    <dbReference type="NCBI Taxonomy" id="2291815"/>
    <lineage>
        <taxon>Bacteria</taxon>
        <taxon>Pseudomonadati</taxon>
        <taxon>Bacteroidota</taxon>
        <taxon>Chitinophagia</taxon>
        <taxon>Chitinophagales</taxon>
        <taxon>Chitinophagaceae</taxon>
        <taxon>Deminuibacter</taxon>
    </lineage>
</organism>
<comment type="caution">
    <text evidence="1">The sequence shown here is derived from an EMBL/GenBank/DDBJ whole genome shotgun (WGS) entry which is preliminary data.</text>
</comment>
<evidence type="ECO:0008006" key="3">
    <source>
        <dbReference type="Google" id="ProtNLM"/>
    </source>
</evidence>
<dbReference type="RefSeq" id="WP_116845783.1">
    <property type="nucleotide sequence ID" value="NZ_QTJU01000001.1"/>
</dbReference>
<name>A0A3E1NQ49_9BACT</name>
<dbReference type="AlphaFoldDB" id="A0A3E1NQ49"/>
<evidence type="ECO:0000313" key="2">
    <source>
        <dbReference type="Proteomes" id="UP000261284"/>
    </source>
</evidence>
<gene>
    <name evidence="1" type="ORF">DXN05_03385</name>
</gene>
<protein>
    <recommendedName>
        <fullName evidence="3">Sigma-70 family RNA polymerase sigma factor</fullName>
    </recommendedName>
</protein>
<evidence type="ECO:0000313" key="1">
    <source>
        <dbReference type="EMBL" id="RFM30027.1"/>
    </source>
</evidence>
<keyword evidence="2" id="KW-1185">Reference proteome</keyword>
<dbReference type="Proteomes" id="UP000261284">
    <property type="component" value="Unassembled WGS sequence"/>
</dbReference>
<dbReference type="EMBL" id="QTJU01000001">
    <property type="protein sequence ID" value="RFM30027.1"/>
    <property type="molecule type" value="Genomic_DNA"/>
</dbReference>
<accession>A0A3E1NQ49</accession>
<proteinExistence type="predicted"/>
<reference evidence="1 2" key="1">
    <citation type="submission" date="2018-08" db="EMBL/GenBank/DDBJ databases">
        <title>Chitinophagaceae sp. K23C18032701, a novel bacterium isolated from forest soil.</title>
        <authorList>
            <person name="Wang C."/>
        </authorList>
    </citation>
    <scope>NUCLEOTIDE SEQUENCE [LARGE SCALE GENOMIC DNA]</scope>
    <source>
        <strain evidence="1 2">K23C18032701</strain>
    </source>
</reference>
<sequence>MRTDDKYYTDLDRDLQQLALVDWAAFVQLVGEETITSAKICLLKTRGKSLNQIATRLNVTKNQAEYRCKKCLTYSETKE</sequence>
<dbReference type="OrthoDB" id="9934642at2"/>